<proteinExistence type="predicted"/>
<protein>
    <submittedName>
        <fullName evidence="1">Uncharacterized protein</fullName>
    </submittedName>
</protein>
<name>A0ACC2FWF3_DALPE</name>
<comment type="caution">
    <text evidence="1">The sequence shown here is derived from an EMBL/GenBank/DDBJ whole genome shotgun (WGS) entry which is preliminary data.</text>
</comment>
<organism evidence="1 2">
    <name type="scientific">Dallia pectoralis</name>
    <name type="common">Alaska blackfish</name>
    <dbReference type="NCBI Taxonomy" id="75939"/>
    <lineage>
        <taxon>Eukaryota</taxon>
        <taxon>Metazoa</taxon>
        <taxon>Chordata</taxon>
        <taxon>Craniata</taxon>
        <taxon>Vertebrata</taxon>
        <taxon>Euteleostomi</taxon>
        <taxon>Actinopterygii</taxon>
        <taxon>Neopterygii</taxon>
        <taxon>Teleostei</taxon>
        <taxon>Protacanthopterygii</taxon>
        <taxon>Esociformes</taxon>
        <taxon>Umbridae</taxon>
        <taxon>Dallia</taxon>
    </lineage>
</organism>
<gene>
    <name evidence="1" type="ORF">DPEC_G00248010</name>
</gene>
<keyword evidence="2" id="KW-1185">Reference proteome</keyword>
<dbReference type="EMBL" id="CM055748">
    <property type="protein sequence ID" value="KAJ7995768.1"/>
    <property type="molecule type" value="Genomic_DNA"/>
</dbReference>
<accession>A0ACC2FWF3</accession>
<evidence type="ECO:0000313" key="2">
    <source>
        <dbReference type="Proteomes" id="UP001157502"/>
    </source>
</evidence>
<dbReference type="Proteomes" id="UP001157502">
    <property type="component" value="Chromosome 21"/>
</dbReference>
<reference evidence="1" key="1">
    <citation type="submission" date="2021-05" db="EMBL/GenBank/DDBJ databases">
        <authorList>
            <person name="Pan Q."/>
            <person name="Jouanno E."/>
            <person name="Zahm M."/>
            <person name="Klopp C."/>
            <person name="Cabau C."/>
            <person name="Louis A."/>
            <person name="Berthelot C."/>
            <person name="Parey E."/>
            <person name="Roest Crollius H."/>
            <person name="Montfort J."/>
            <person name="Robinson-Rechavi M."/>
            <person name="Bouchez O."/>
            <person name="Lampietro C."/>
            <person name="Lopez Roques C."/>
            <person name="Donnadieu C."/>
            <person name="Postlethwait J."/>
            <person name="Bobe J."/>
            <person name="Dillon D."/>
            <person name="Chandos A."/>
            <person name="von Hippel F."/>
            <person name="Guiguen Y."/>
        </authorList>
    </citation>
    <scope>NUCLEOTIDE SEQUENCE</scope>
    <source>
        <strain evidence="1">YG-Jan2019</strain>
    </source>
</reference>
<evidence type="ECO:0000313" key="1">
    <source>
        <dbReference type="EMBL" id="KAJ7995768.1"/>
    </source>
</evidence>
<sequence length="894" mass="95752">MGLLLTVLGLLLCSSISSSQRLNPSGRNVCQDLRDPFTLVCCTGWRQQAVCEGERACQQDEVCVYPNFCRCRHGYFGAHCQTRCPPMFWAPDCTERCECHPHGRCDSVTGKCTCHPNRWGPLCQNACQCGPHSHCNSSNGTCTCDEGWWSPTCAKQCQCYPGTSTCDPLTGRCHCSPEYWGLMCNRRCNCNLLHSQCDPAIGVCVCHPGYKGLLCNKPCGPGEHGSSCRLSCGHCKGDQPCSALDGGCVVCEPGWNGKRCDRQCPQGYHGDHCQETCPLCRNSEPCDPRTGACLRCEAGWTGPRCDEPCSNRTFGDGCRFLCSPCFLGHCDHVTGSCVCKPGYQGESCNSTCPDLLYGFNCTSVCDCGEGVTCHPATGDCPYSGHRALIAGLLFPFLLAVLCLLCCCCCCGGGPTDVKDRVPVGDGETSVRVKHHMYNVMANVSSAVPCFSAWSSGLPRVTVSHHDPELTFNHSFIEPPSSGWVTDGSFDSDEETGEPLYCVPPREDIPAVAGGELQEFQHEMTSKCNIFPDPSDPSAFSVSGEDLSSPFGIPRTSSMAKAKRPSVSFAEGTRFNPKERHGSNQDLTPGPPRTKPKSPWGVLALSALQAQGKTLEVEVAAETVGEADQGGSGPGSSNEAGDPDLDRYTATPSRGVSSLQGAAGGRRRTQTTDSSTDAQLEELNVGMDKVTTVYVTVGKAGVGRPMSKLEPPTSSGPVQAMLRRLGSLQRHKDQEGGSKQKGKGLVAEAITKPPRRKLGSRASVWEQGSLVLGRQVGEGVAMRKPSRRKQHSSHSSPADMGNPDAGTDTHAPLDGTPAASTARRPLSSILRSVPEVDGLELRGERSEVRDEDGKPRMQTETEAGYLMVGPAGVKGVVTSVDDEPNLYENVHVMHS</sequence>